<evidence type="ECO:0000256" key="2">
    <source>
        <dbReference type="ARBA" id="ARBA00022692"/>
    </source>
</evidence>
<dbReference type="CDD" id="cd07302">
    <property type="entry name" value="CHD"/>
    <property type="match status" value="2"/>
</dbReference>
<feature type="compositionally biased region" description="Low complexity" evidence="7">
    <location>
        <begin position="145"/>
        <end position="161"/>
    </location>
</feature>
<gene>
    <name evidence="10" type="ORF">PPAR1163_LOCUS5879</name>
</gene>
<dbReference type="GO" id="GO:0001653">
    <property type="term" value="F:peptide receptor activity"/>
    <property type="evidence" value="ECO:0007669"/>
    <property type="project" value="TreeGrafter"/>
</dbReference>
<evidence type="ECO:0000256" key="3">
    <source>
        <dbReference type="ARBA" id="ARBA00022741"/>
    </source>
</evidence>
<proteinExistence type="predicted"/>
<evidence type="ECO:0000256" key="7">
    <source>
        <dbReference type="SAM" id="MobiDB-lite"/>
    </source>
</evidence>
<organism evidence="10">
    <name type="scientific">Phaeomonas parva</name>
    <dbReference type="NCBI Taxonomy" id="124430"/>
    <lineage>
        <taxon>Eukaryota</taxon>
        <taxon>Sar</taxon>
        <taxon>Stramenopiles</taxon>
        <taxon>Ochrophyta</taxon>
        <taxon>Pinguiophyceae</taxon>
        <taxon>Pinguiochrysidales</taxon>
        <taxon>Pinguiochrysidaceae</taxon>
        <taxon>Phaeomonas</taxon>
    </lineage>
</organism>
<accession>A0A7S1TV46</accession>
<feature type="compositionally biased region" description="Polar residues" evidence="7">
    <location>
        <begin position="946"/>
        <end position="960"/>
    </location>
</feature>
<dbReference type="PROSITE" id="PS50125">
    <property type="entry name" value="GUANYLATE_CYCLASE_2"/>
    <property type="match status" value="2"/>
</dbReference>
<feature type="transmembrane region" description="Helical" evidence="8">
    <location>
        <begin position="274"/>
        <end position="293"/>
    </location>
</feature>
<feature type="transmembrane region" description="Helical" evidence="8">
    <location>
        <begin position="1171"/>
        <end position="1204"/>
    </location>
</feature>
<evidence type="ECO:0000256" key="1">
    <source>
        <dbReference type="ARBA" id="ARBA00004370"/>
    </source>
</evidence>
<feature type="transmembrane region" description="Helical" evidence="8">
    <location>
        <begin position="313"/>
        <end position="334"/>
    </location>
</feature>
<feature type="region of interest" description="Disordered" evidence="7">
    <location>
        <begin position="891"/>
        <end position="985"/>
    </location>
</feature>
<keyword evidence="4 8" id="KW-1133">Transmembrane helix</keyword>
<dbReference type="GO" id="GO:0005886">
    <property type="term" value="C:plasma membrane"/>
    <property type="evidence" value="ECO:0007669"/>
    <property type="project" value="TreeGrafter"/>
</dbReference>
<evidence type="ECO:0000256" key="8">
    <source>
        <dbReference type="SAM" id="Phobius"/>
    </source>
</evidence>
<feature type="compositionally biased region" description="Basic and acidic residues" evidence="7">
    <location>
        <begin position="43"/>
        <end position="52"/>
    </location>
</feature>
<feature type="transmembrane region" description="Helical" evidence="8">
    <location>
        <begin position="393"/>
        <end position="411"/>
    </location>
</feature>
<feature type="domain" description="Guanylate cyclase" evidence="9">
    <location>
        <begin position="543"/>
        <end position="688"/>
    </location>
</feature>
<feature type="transmembrane region" description="Helical" evidence="8">
    <location>
        <begin position="1141"/>
        <end position="1165"/>
    </location>
</feature>
<keyword evidence="6" id="KW-0456">Lyase</keyword>
<dbReference type="Gene3D" id="3.30.70.1230">
    <property type="entry name" value="Nucleotide cyclase"/>
    <property type="match status" value="2"/>
</dbReference>
<sequence>MAHNGGSPGGDSATGVGQPPLGALGSPVAPRSSFSRKRPSVPRLDDADKLDDGEAGFHPGRIPLTPPGAAPPERPTLADFKESDPSLHQSLIAMQALCVGNGGNGDSPSSAVSSGGKSPRSGGEGSSHHNSTIGPLSGGEEKCGTTVSTSSFSRFSSSKSTMNLSRNNIRDQVGTFIKSSTRGSMRHGGSTALGMTSKANKGGQWYSNFDRNAPNNATSPKFISEEVEQSDMNKIDCLKAVLVEPTLLRYIDKMGEPVGALEYTFFRKVLSPQYTPIFAIVTLGCSLYTLLIFTFDFMRTRNPNDATPLKNPILLAVVLVMRIAIAIGCVLFYIKITRHVSAVHDQVPFFWATATIQLWFIFHAFIADDGDYSPHVCIVVFMFNCAPLKSSYALLMALTHTVVMAVGMLVYRVCYHHGHTAGDGPECMTQRTPHPTISLESPGLLDDNLLEDRMLQMIAMLLFFTLQGAAISYVRQMMMMQVHLFVELFKTQTQILSRQKKVNSAILESIWPEKIVAEFQAYEKRDFKDFENARLSSKYSNVCVLFCIFNNFNELLEELTSEEVVLVLNGIYSAFDDLTERHHVYKVETVGEVYMASCGCPDRFPGKKAGAPRPDPCRNMAKMALDMLAKVSLLKEELKGHLGPKPSIVNLSFKIGIAMGPVIAGVIGTSSPRFKLIGDTVNTASRMMKHAKPDSVNVSAKVHRELSRRRDDDSFVFEKRELIEVKGKGMMQMYFMRRNPHASRYRQLAKSKLPFSAPRTYAHTMDRLRNLVVEDVYLTKTPKLHHNKLKHTRTLVHQVNRCDDEVQSLHIVHNCRAIACDDLREQIYEHETRVMSTIPRVKNDDQPRGYRYDLVLKVLFGVQSWEGLMANAFIAKVSVKRAAPFFATNEREKLKSEQRSSRISSRRKRRRRPSGPGLGVPPSKVHEEVSLSESDDQFPDSESGDDSVQTSVNLPPTATSPAREIVLKRGRKGRRPSVTRSGHIFIDKDNYDPKAENGLLFQEQSVKRETVEVVRAVSGSFRIVSRRILPSFLQSSKIAPEVDDAQAPNRGGKKTEHDVASIESEHEKHVVAVGLRSFLCSFLAFYVILAIISLEILTNPHRPSNARGRSFAVSALVVPIFVGAGWILGLRYTPFFSDRGLISHVATMATTLLGAYFLSGIIMIRGDTAELWGIVGVLMVTVFTFQHTVFVFRATLSCMVLFWFMYAAADMGVNSGIPDLTLEALCSTNVISTNELYPSWFALSAPVRNIDDVSVWPDEVCDLLAGPTSCTCEGVASGYLNRYLNVHHDQVEHDEDIFWFTDYRVNGTGCAVDNEYYAEIDVIDDGGPFTLCTGWPHVKAWGEDSTTAFRTPNFHRACHFYFTLVVIAVVVGISTFAHDYYNMYVYYKLIQVSRREEDIAVYSQIYNNWMKRLLPLSVVSELVDSTRLLVHSYNHVTVLFADVVQFTKFSASVPSDVLVRFLNQLYLAFDDVLARYGLYRVEIIGDALFAVAGAPKEYSDSMHALRALCCAFGLIKQVKKIRCLGQTFQVRVGVHTGPVLGACVGKKDPRYHIFGSSVRLAEKMEQSSAAGSVHCSDATMQALKDCNHAAAKRLKFEGRGEVVQGVKSHFVSMLNPTKEVVLRKLRGLDERRSGLRSGRYPARGVQAMMSDRLKRQSSASAFLNPARLAREVTMLLIGRRDRSNQLPAGLKTVAYNNMSYGQARERYGDDDPSFSDSDEELEL</sequence>
<feature type="compositionally biased region" description="Basic residues" evidence="7">
    <location>
        <begin position="904"/>
        <end position="913"/>
    </location>
</feature>
<dbReference type="EMBL" id="HBGJ01009334">
    <property type="protein sequence ID" value="CAD9247521.1"/>
    <property type="molecule type" value="Transcribed_RNA"/>
</dbReference>
<evidence type="ECO:0000256" key="4">
    <source>
        <dbReference type="ARBA" id="ARBA00022989"/>
    </source>
</evidence>
<comment type="subcellular location">
    <subcellularLocation>
        <location evidence="1">Membrane</location>
    </subcellularLocation>
</comment>
<evidence type="ECO:0000256" key="6">
    <source>
        <dbReference type="ARBA" id="ARBA00023239"/>
    </source>
</evidence>
<dbReference type="InterPro" id="IPR001054">
    <property type="entry name" value="A/G_cyclase"/>
</dbReference>
<feature type="region of interest" description="Disordered" evidence="7">
    <location>
        <begin position="1702"/>
        <end position="1723"/>
    </location>
</feature>
<feature type="transmembrane region" description="Helical" evidence="8">
    <location>
        <begin position="1078"/>
        <end position="1098"/>
    </location>
</feature>
<feature type="compositionally biased region" description="Pro residues" evidence="7">
    <location>
        <begin position="64"/>
        <end position="74"/>
    </location>
</feature>
<dbReference type="GO" id="GO:0035556">
    <property type="term" value="P:intracellular signal transduction"/>
    <property type="evidence" value="ECO:0007669"/>
    <property type="project" value="InterPro"/>
</dbReference>
<dbReference type="PANTHER" id="PTHR11920:SF335">
    <property type="entry name" value="GUANYLATE CYCLASE"/>
    <property type="match status" value="1"/>
</dbReference>
<feature type="transmembrane region" description="Helical" evidence="8">
    <location>
        <begin position="1110"/>
        <end position="1129"/>
    </location>
</feature>
<keyword evidence="5 8" id="KW-0472">Membrane</keyword>
<feature type="region of interest" description="Disordered" evidence="7">
    <location>
        <begin position="102"/>
        <end position="167"/>
    </location>
</feature>
<evidence type="ECO:0000256" key="5">
    <source>
        <dbReference type="ARBA" id="ARBA00023136"/>
    </source>
</evidence>
<keyword evidence="2 8" id="KW-0812">Transmembrane</keyword>
<feature type="compositionally biased region" description="Low complexity" evidence="7">
    <location>
        <begin position="106"/>
        <end position="121"/>
    </location>
</feature>
<dbReference type="Pfam" id="PF00211">
    <property type="entry name" value="Guanylate_cyc"/>
    <property type="match status" value="2"/>
</dbReference>
<feature type="compositionally biased region" description="Acidic residues" evidence="7">
    <location>
        <begin position="1710"/>
        <end position="1723"/>
    </location>
</feature>
<feature type="transmembrane region" description="Helical" evidence="8">
    <location>
        <begin position="346"/>
        <end position="366"/>
    </location>
</feature>
<feature type="domain" description="Guanylate cyclase" evidence="9">
    <location>
        <begin position="1437"/>
        <end position="1565"/>
    </location>
</feature>
<evidence type="ECO:0000259" key="9">
    <source>
        <dbReference type="PROSITE" id="PS50125"/>
    </source>
</evidence>
<dbReference type="InterPro" id="IPR050401">
    <property type="entry name" value="Cyclic_nucleotide_synthase"/>
</dbReference>
<feature type="compositionally biased region" description="Basic and acidic residues" evidence="7">
    <location>
        <begin position="891"/>
        <end position="900"/>
    </location>
</feature>
<reference evidence="10" key="1">
    <citation type="submission" date="2021-01" db="EMBL/GenBank/DDBJ databases">
        <authorList>
            <person name="Corre E."/>
            <person name="Pelletier E."/>
            <person name="Niang G."/>
            <person name="Scheremetjew M."/>
            <person name="Finn R."/>
            <person name="Kale V."/>
            <person name="Holt S."/>
            <person name="Cochrane G."/>
            <person name="Meng A."/>
            <person name="Brown T."/>
            <person name="Cohen L."/>
        </authorList>
    </citation>
    <scope>NUCLEOTIDE SEQUENCE</scope>
    <source>
        <strain evidence="10">CCMP2877</strain>
    </source>
</reference>
<dbReference type="PANTHER" id="PTHR11920">
    <property type="entry name" value="GUANYLYL CYCLASE"/>
    <property type="match status" value="1"/>
</dbReference>
<dbReference type="InterPro" id="IPR029787">
    <property type="entry name" value="Nucleotide_cyclase"/>
</dbReference>
<name>A0A7S1TV46_9STRA</name>
<dbReference type="SUPFAM" id="SSF55073">
    <property type="entry name" value="Nucleotide cyclase"/>
    <property type="match status" value="2"/>
</dbReference>
<dbReference type="SMART" id="SM00044">
    <property type="entry name" value="CYCc"/>
    <property type="match status" value="2"/>
</dbReference>
<feature type="transmembrane region" description="Helical" evidence="8">
    <location>
        <begin position="454"/>
        <end position="474"/>
    </location>
</feature>
<feature type="transmembrane region" description="Helical" evidence="8">
    <location>
        <begin position="1360"/>
        <end position="1381"/>
    </location>
</feature>
<evidence type="ECO:0000313" key="10">
    <source>
        <dbReference type="EMBL" id="CAD9247521.1"/>
    </source>
</evidence>
<feature type="region of interest" description="Disordered" evidence="7">
    <location>
        <begin position="1"/>
        <end position="84"/>
    </location>
</feature>
<feature type="compositionally biased region" description="Acidic residues" evidence="7">
    <location>
        <begin position="933"/>
        <end position="945"/>
    </location>
</feature>
<dbReference type="GO" id="GO:0004016">
    <property type="term" value="F:adenylate cyclase activity"/>
    <property type="evidence" value="ECO:0007669"/>
    <property type="project" value="TreeGrafter"/>
</dbReference>
<keyword evidence="3" id="KW-0547">Nucleotide-binding</keyword>
<feature type="compositionally biased region" description="Basic residues" evidence="7">
    <location>
        <begin position="968"/>
        <end position="977"/>
    </location>
</feature>
<dbReference type="GO" id="GO:0004383">
    <property type="term" value="F:guanylate cyclase activity"/>
    <property type="evidence" value="ECO:0007669"/>
    <property type="project" value="TreeGrafter"/>
</dbReference>
<dbReference type="GO" id="GO:0000166">
    <property type="term" value="F:nucleotide binding"/>
    <property type="evidence" value="ECO:0007669"/>
    <property type="project" value="UniProtKB-KW"/>
</dbReference>
<protein>
    <recommendedName>
        <fullName evidence="9">Guanylate cyclase domain-containing protein</fullName>
    </recommendedName>
</protein>
<dbReference type="GO" id="GO:0007168">
    <property type="term" value="P:receptor guanylyl cyclase signaling pathway"/>
    <property type="evidence" value="ECO:0007669"/>
    <property type="project" value="TreeGrafter"/>
</dbReference>